<gene>
    <name evidence="2" type="ORF">BTN50_0040</name>
</gene>
<accession>A0A291B6H1</accession>
<dbReference type="PROSITE" id="PS50005">
    <property type="entry name" value="TPR"/>
    <property type="match status" value="1"/>
</dbReference>
<dbReference type="InterPro" id="IPR019734">
    <property type="entry name" value="TPR_rpt"/>
</dbReference>
<evidence type="ECO:0000313" key="2">
    <source>
        <dbReference type="EMBL" id="ATF08588.1"/>
    </source>
</evidence>
<dbReference type="Proteomes" id="UP000218160">
    <property type="component" value="Chromosome 1"/>
</dbReference>
<evidence type="ECO:0000313" key="3">
    <source>
        <dbReference type="Proteomes" id="UP000218160"/>
    </source>
</evidence>
<proteinExistence type="predicted"/>
<keyword evidence="1" id="KW-0802">TPR repeat</keyword>
<sequence>MCIALVGCANLSVQTLFSHYSAALEKTRMLTSRGQYQAALTSFPNTLYSDILTGMERGRLALLAGDAVLSQSILQKVDTQVTEQQRQAIMPLSEGLNQVGSLFSNNNMLTYSPPGYELGFMHLYLMLNYLRKSDLDGALVEARRANYVQKNALQLRAKELKQIKNTIQQNGISDNIGAIISHYPDAGKMLGGVQNGYLFYLSGLLHEIERNLNSAFIDYNRALAVEPNNTYVAESAKRVAIKQGRQSALILLEKKYGPYVQPVHNSATLVILNEQNIVNARHAWRLPLWLYDNHNNLVSYSVSLPYYRSLFNTPQGAILIDDILVKPLQLTDVNAMAQQFLNESLPSMAARQVLRIVAKNAVRKSLAEQNKRGINNLVANIFNVLSDQPDTRSWQTLPQTAGVYSGFYPAGQHVVTADGKIINIILKSDQITLLWLFRHGGNVIYWQSFLSGI</sequence>
<dbReference type="EMBL" id="CP020660">
    <property type="protein sequence ID" value="ATF08588.1"/>
    <property type="molecule type" value="Genomic_DNA"/>
</dbReference>
<protein>
    <submittedName>
        <fullName evidence="2">Uncharacterized protein</fullName>
    </submittedName>
</protein>
<dbReference type="KEGG" id="elux:BTN50_0040"/>
<dbReference type="AlphaFoldDB" id="A0A291B6H1"/>
<reference evidence="3" key="1">
    <citation type="submission" date="2017-04" db="EMBL/GenBank/DDBJ databases">
        <title>Genome evolution of the luminous symbionts of deep sea anglerfish.</title>
        <authorList>
            <person name="Hendry T.A."/>
        </authorList>
    </citation>
    <scope>NUCLEOTIDE SEQUENCE [LARGE SCALE GENOMIC DNA]</scope>
</reference>
<feature type="repeat" description="TPR" evidence="1">
    <location>
        <begin position="196"/>
        <end position="229"/>
    </location>
</feature>
<organism evidence="2 3">
    <name type="scientific">Candidatus Enterovibrio altilux</name>
    <dbReference type="NCBI Taxonomy" id="1927128"/>
    <lineage>
        <taxon>Bacteria</taxon>
        <taxon>Pseudomonadati</taxon>
        <taxon>Pseudomonadota</taxon>
        <taxon>Gammaproteobacteria</taxon>
        <taxon>Vibrionales</taxon>
        <taxon>Vibrionaceae</taxon>
        <taxon>Enterovibrio</taxon>
    </lineage>
</organism>
<keyword evidence="3" id="KW-1185">Reference proteome</keyword>
<name>A0A291B6H1_9GAMM</name>
<evidence type="ECO:0000256" key="1">
    <source>
        <dbReference type="PROSITE-ProRule" id="PRU00339"/>
    </source>
</evidence>